<dbReference type="CDD" id="cd21037">
    <property type="entry name" value="MLKL_NTD"/>
    <property type="match status" value="1"/>
</dbReference>
<dbReference type="GO" id="GO:0005737">
    <property type="term" value="C:cytoplasm"/>
    <property type="evidence" value="ECO:0007669"/>
    <property type="project" value="TreeGrafter"/>
</dbReference>
<organism evidence="2 3">
    <name type="scientific">Mycena metata</name>
    <dbReference type="NCBI Taxonomy" id="1033252"/>
    <lineage>
        <taxon>Eukaryota</taxon>
        <taxon>Fungi</taxon>
        <taxon>Dikarya</taxon>
        <taxon>Basidiomycota</taxon>
        <taxon>Agaricomycotina</taxon>
        <taxon>Agaricomycetes</taxon>
        <taxon>Agaricomycetidae</taxon>
        <taxon>Agaricales</taxon>
        <taxon>Marasmiineae</taxon>
        <taxon>Mycenaceae</taxon>
        <taxon>Mycena</taxon>
    </lineage>
</organism>
<dbReference type="PROSITE" id="PS50011">
    <property type="entry name" value="PROTEIN_KINASE_DOM"/>
    <property type="match status" value="2"/>
</dbReference>
<dbReference type="GO" id="GO:0007165">
    <property type="term" value="P:signal transduction"/>
    <property type="evidence" value="ECO:0007669"/>
    <property type="project" value="TreeGrafter"/>
</dbReference>
<dbReference type="InterPro" id="IPR001245">
    <property type="entry name" value="Ser-Thr/Tyr_kinase_cat_dom"/>
</dbReference>
<accession>A0AAD7MUX1</accession>
<dbReference type="SMART" id="SM00220">
    <property type="entry name" value="S_TKc"/>
    <property type="match status" value="1"/>
</dbReference>
<evidence type="ECO:0000259" key="1">
    <source>
        <dbReference type="PROSITE" id="PS50011"/>
    </source>
</evidence>
<evidence type="ECO:0000313" key="2">
    <source>
        <dbReference type="EMBL" id="KAJ7733797.1"/>
    </source>
</evidence>
<dbReference type="GO" id="GO:0005524">
    <property type="term" value="F:ATP binding"/>
    <property type="evidence" value="ECO:0007669"/>
    <property type="project" value="InterPro"/>
</dbReference>
<name>A0AAD7MUX1_9AGAR</name>
<dbReference type="InterPro" id="IPR000719">
    <property type="entry name" value="Prot_kinase_dom"/>
</dbReference>
<dbReference type="PANTHER" id="PTHR23257">
    <property type="entry name" value="SERINE-THREONINE PROTEIN KINASE"/>
    <property type="match status" value="1"/>
</dbReference>
<dbReference type="Pfam" id="PF00069">
    <property type="entry name" value="Pkinase"/>
    <property type="match status" value="1"/>
</dbReference>
<keyword evidence="3" id="KW-1185">Reference proteome</keyword>
<keyword evidence="2" id="KW-0808">Transferase</keyword>
<reference evidence="2" key="1">
    <citation type="submission" date="2023-03" db="EMBL/GenBank/DDBJ databases">
        <title>Massive genome expansion in bonnet fungi (Mycena s.s.) driven by repeated elements and novel gene families across ecological guilds.</title>
        <authorList>
            <consortium name="Lawrence Berkeley National Laboratory"/>
            <person name="Harder C.B."/>
            <person name="Miyauchi S."/>
            <person name="Viragh M."/>
            <person name="Kuo A."/>
            <person name="Thoen E."/>
            <person name="Andreopoulos B."/>
            <person name="Lu D."/>
            <person name="Skrede I."/>
            <person name="Drula E."/>
            <person name="Henrissat B."/>
            <person name="Morin E."/>
            <person name="Kohler A."/>
            <person name="Barry K."/>
            <person name="LaButti K."/>
            <person name="Morin E."/>
            <person name="Salamov A."/>
            <person name="Lipzen A."/>
            <person name="Mereny Z."/>
            <person name="Hegedus B."/>
            <person name="Baldrian P."/>
            <person name="Stursova M."/>
            <person name="Weitz H."/>
            <person name="Taylor A."/>
            <person name="Grigoriev I.V."/>
            <person name="Nagy L.G."/>
            <person name="Martin F."/>
            <person name="Kauserud H."/>
        </authorList>
    </citation>
    <scope>NUCLEOTIDE SEQUENCE</scope>
    <source>
        <strain evidence="2">CBHHK182m</strain>
    </source>
</reference>
<protein>
    <submittedName>
        <fullName evidence="2">Kinase-like domain-containing protein</fullName>
    </submittedName>
</protein>
<dbReference type="AlphaFoldDB" id="A0AAD7MUX1"/>
<dbReference type="InterPro" id="IPR059179">
    <property type="entry name" value="MLKL-like_MCAfunc"/>
</dbReference>
<evidence type="ECO:0000313" key="3">
    <source>
        <dbReference type="Proteomes" id="UP001215598"/>
    </source>
</evidence>
<dbReference type="SUPFAM" id="SSF56112">
    <property type="entry name" value="Protein kinase-like (PK-like)"/>
    <property type="match status" value="2"/>
</dbReference>
<dbReference type="InterPro" id="IPR008271">
    <property type="entry name" value="Ser/Thr_kinase_AS"/>
</dbReference>
<feature type="domain" description="Protein kinase" evidence="1">
    <location>
        <begin position="1"/>
        <end position="165"/>
    </location>
</feature>
<sequence>MILGVAYGLEYLHGKGIVHGDLKVHNVLVDKHRTPCICDFGISKIINSSGFTTSSVGTAPYMAPELFVVLEEIGTGAFHQASTTMSSDIYSFGLLVLEILTTNLIHRPTQPVLTAKAHSSLRPKRSDYDMECVTTAFWNLLNSCWEPDPDLRPTIVDVIIQLPFDTSEPRIVRQFSKFPAFKPAVEALCTIIHDCQMLTQNRNAAGQLANRCHRLLLELLEEYTDDPRMQQIVQSATVCLLHIHATLNGWTKEMTSRIQAIVKQPKVGKAIESCHSLLANCSVAYPWMISHRLIDYEDTHFHSNNEKDNEEVLTFLAAIQNAQIIGQEILTAQKKDIIELMSMMQTACRLKFISYSVCSRMQFLGITFRGRVHSGLSSNLYELQFQNHTLLADFNLRSGEVVRIGEFPVSGTGAMDIYEGLYLQREKVAIKVVRAINSSDISLREISLRRFYRECEIWREVWRIDQGKHVLPFYGFCQEDGPFPYIVSPWQPNGTALTYVKNHPEIDYIQLINGIALGIEVLHTMSPPVVHGEIQASNILIDGHGNPLISDFGMARIIEDITGIPFSQSRGVDDSYRWFAPEVTIGQGVLSLSADVYSYGMTILELITHEPPYNDIKHTTEVVIRSAKGETPRRPTEPQVVQRGLDDELWFLLMHCWATAPLERPTIKETLSMLPIQKRE</sequence>
<comment type="caution">
    <text evidence="2">The sequence shown here is derived from an EMBL/GenBank/DDBJ whole genome shotgun (WGS) entry which is preliminary data.</text>
</comment>
<dbReference type="InterPro" id="IPR011009">
    <property type="entry name" value="Kinase-like_dom_sf"/>
</dbReference>
<dbReference type="InterPro" id="IPR050167">
    <property type="entry name" value="Ser_Thr_protein_kinase"/>
</dbReference>
<dbReference type="Gene3D" id="1.10.510.10">
    <property type="entry name" value="Transferase(Phosphotransferase) domain 1"/>
    <property type="match status" value="2"/>
</dbReference>
<proteinExistence type="predicted"/>
<gene>
    <name evidence="2" type="ORF">B0H16DRAFT_158844</name>
</gene>
<dbReference type="GO" id="GO:0004672">
    <property type="term" value="F:protein kinase activity"/>
    <property type="evidence" value="ECO:0007669"/>
    <property type="project" value="InterPro"/>
</dbReference>
<dbReference type="EMBL" id="JARKIB010000136">
    <property type="protein sequence ID" value="KAJ7733797.1"/>
    <property type="molecule type" value="Genomic_DNA"/>
</dbReference>
<dbReference type="Pfam" id="PF07714">
    <property type="entry name" value="PK_Tyr_Ser-Thr"/>
    <property type="match status" value="1"/>
</dbReference>
<dbReference type="PROSITE" id="PS00108">
    <property type="entry name" value="PROTEIN_KINASE_ST"/>
    <property type="match status" value="1"/>
</dbReference>
<dbReference type="Proteomes" id="UP001215598">
    <property type="component" value="Unassembled WGS sequence"/>
</dbReference>
<feature type="domain" description="Protein kinase" evidence="1">
    <location>
        <begin position="396"/>
        <end position="676"/>
    </location>
</feature>
<keyword evidence="2" id="KW-0418">Kinase</keyword>